<protein>
    <submittedName>
        <fullName evidence="1">MerR family transcriptional regulator</fullName>
    </submittedName>
</protein>
<gene>
    <name evidence="1" type="ORF">Thpro_022685</name>
</gene>
<dbReference type="STRING" id="160660.BJI67_03350"/>
<keyword evidence="2" id="KW-1185">Reference proteome</keyword>
<proteinExistence type="predicted"/>
<sequence>MSRDIPTPLSGDLLADEFELTLQELCAVCRVPVERIVELAEEGAVVPLGRDVGSWRFRAVAVYRVRSALRLQRDLGVNAAGAALALELLDEIGRLRARLGPAAD</sequence>
<dbReference type="Pfam" id="PF13591">
    <property type="entry name" value="MerR_2"/>
    <property type="match status" value="1"/>
</dbReference>
<accession>A0A1A6C1L3</accession>
<dbReference type="Gene3D" id="1.10.1660.10">
    <property type="match status" value="1"/>
</dbReference>
<dbReference type="OrthoDB" id="5773077at2"/>
<organism evidence="1 2">
    <name type="scientific">Acidihalobacter prosperus</name>
    <dbReference type="NCBI Taxonomy" id="160660"/>
    <lineage>
        <taxon>Bacteria</taxon>
        <taxon>Pseudomonadati</taxon>
        <taxon>Pseudomonadota</taxon>
        <taxon>Gammaproteobacteria</taxon>
        <taxon>Chromatiales</taxon>
        <taxon>Ectothiorhodospiraceae</taxon>
        <taxon>Acidihalobacter</taxon>
    </lineage>
</organism>
<dbReference type="Proteomes" id="UP000029273">
    <property type="component" value="Unassembled WGS sequence"/>
</dbReference>
<evidence type="ECO:0000313" key="2">
    <source>
        <dbReference type="Proteomes" id="UP000029273"/>
    </source>
</evidence>
<name>A0A1A6C1L3_9GAMM</name>
<evidence type="ECO:0000313" key="1">
    <source>
        <dbReference type="EMBL" id="OBS08435.1"/>
    </source>
</evidence>
<reference evidence="1 2" key="1">
    <citation type="journal article" date="2014" name="Genome Announc.">
        <title>Draft Genome Sequence of the Iron-Oxidizing, Acidophilic, and Halotolerant 'Thiobacillus prosperus' Type Strain DSM 5130.</title>
        <authorList>
            <person name="Ossandon F.J."/>
            <person name="Cardenas J.P."/>
            <person name="Corbett M."/>
            <person name="Quatrini R."/>
            <person name="Holmes D.S."/>
            <person name="Watkin E."/>
        </authorList>
    </citation>
    <scope>NUCLEOTIDE SEQUENCE [LARGE SCALE GENOMIC DNA]</scope>
    <source>
        <strain evidence="1 2">DSM 5130</strain>
    </source>
</reference>
<dbReference type="RefSeq" id="WP_038093313.1">
    <property type="nucleotide sequence ID" value="NZ_JQSG02000006.1"/>
</dbReference>
<dbReference type="EMBL" id="JQSG02000006">
    <property type="protein sequence ID" value="OBS08435.1"/>
    <property type="molecule type" value="Genomic_DNA"/>
</dbReference>
<dbReference type="AlphaFoldDB" id="A0A1A6C1L3"/>
<comment type="caution">
    <text evidence="1">The sequence shown here is derived from an EMBL/GenBank/DDBJ whole genome shotgun (WGS) entry which is preliminary data.</text>
</comment>